<reference evidence="2 3" key="1">
    <citation type="submission" date="2018-06" db="EMBL/GenBank/DDBJ databases">
        <authorList>
            <consortium name="Pathogen Informatics"/>
            <person name="Doyle S."/>
        </authorList>
    </citation>
    <scope>NUCLEOTIDE SEQUENCE [LARGE SCALE GENOMIC DNA]</scope>
    <source>
        <strain evidence="2 3">NCTC10429</strain>
    </source>
</reference>
<gene>
    <name evidence="2" type="primary">ftsN_2</name>
    <name evidence="2" type="ORF">NCTC10429_00182</name>
</gene>
<sequence>MRQQPTQLVEVPWNEQTPEQRQQRYSANVRRSN</sequence>
<feature type="compositionally biased region" description="Polar residues" evidence="1">
    <location>
        <begin position="14"/>
        <end position="33"/>
    </location>
</feature>
<feature type="region of interest" description="Disordered" evidence="1">
    <location>
        <begin position="1"/>
        <end position="33"/>
    </location>
</feature>
<dbReference type="AlphaFoldDB" id="A0A377BPH5"/>
<dbReference type="GO" id="GO:0051301">
    <property type="term" value="P:cell division"/>
    <property type="evidence" value="ECO:0007669"/>
    <property type="project" value="UniProtKB-KW"/>
</dbReference>
<dbReference type="Proteomes" id="UP000254088">
    <property type="component" value="Unassembled WGS sequence"/>
</dbReference>
<keyword evidence="2" id="KW-0131">Cell cycle</keyword>
<evidence type="ECO:0000256" key="1">
    <source>
        <dbReference type="SAM" id="MobiDB-lite"/>
    </source>
</evidence>
<keyword evidence="2" id="KW-0132">Cell division</keyword>
<evidence type="ECO:0000313" key="2">
    <source>
        <dbReference type="EMBL" id="STL73201.1"/>
    </source>
</evidence>
<proteinExistence type="predicted"/>
<evidence type="ECO:0000313" key="3">
    <source>
        <dbReference type="Proteomes" id="UP000254088"/>
    </source>
</evidence>
<accession>A0A377BPH5</accession>
<name>A0A377BPH5_ECOLX</name>
<dbReference type="EMBL" id="UGEX01000001">
    <property type="protein sequence ID" value="STL73201.1"/>
    <property type="molecule type" value="Genomic_DNA"/>
</dbReference>
<organism evidence="2 3">
    <name type="scientific">Escherichia coli</name>
    <dbReference type="NCBI Taxonomy" id="562"/>
    <lineage>
        <taxon>Bacteria</taxon>
        <taxon>Pseudomonadati</taxon>
        <taxon>Pseudomonadota</taxon>
        <taxon>Gammaproteobacteria</taxon>
        <taxon>Enterobacterales</taxon>
        <taxon>Enterobacteriaceae</taxon>
        <taxon>Escherichia</taxon>
    </lineage>
</organism>
<protein>
    <submittedName>
        <fullName evidence="2">Essential cell division protein</fullName>
    </submittedName>
</protein>